<organism evidence="2 3">
    <name type="scientific">Symbiopectobacterium purcellii</name>
    <dbReference type="NCBI Taxonomy" id="2871826"/>
    <lineage>
        <taxon>Bacteria</taxon>
        <taxon>Pseudomonadati</taxon>
        <taxon>Pseudomonadota</taxon>
        <taxon>Gammaproteobacteria</taxon>
        <taxon>Enterobacterales</taxon>
        <taxon>Enterobacteriaceae</taxon>
    </lineage>
</organism>
<proteinExistence type="predicted"/>
<dbReference type="Proteomes" id="UP000825886">
    <property type="component" value="Chromosome"/>
</dbReference>
<feature type="region of interest" description="Disordered" evidence="1">
    <location>
        <begin position="274"/>
        <end position="302"/>
    </location>
</feature>
<dbReference type="RefSeq" id="WP_222159522.1">
    <property type="nucleotide sequence ID" value="NZ_CP081864.1"/>
</dbReference>
<gene>
    <name evidence="2" type="ORF">K6K13_03290</name>
</gene>
<evidence type="ECO:0000256" key="1">
    <source>
        <dbReference type="SAM" id="MobiDB-lite"/>
    </source>
</evidence>
<accession>A0ABX9ARU0</accession>
<reference evidence="2 3" key="1">
    <citation type="submission" date="2021-08" db="EMBL/GenBank/DDBJ databases">
        <title>Culture and genomic analysis of Symbiopectobacterium purcellii sp. nov. gen. nov., isolated from the leafhopper Empoasca decipiens.</title>
        <authorList>
            <person name="Nadal-Jimenez P."/>
            <person name="Siozios S."/>
            <person name="Halliday N."/>
            <person name="Camara M."/>
            <person name="Hurst G.D.D."/>
        </authorList>
    </citation>
    <scope>NUCLEOTIDE SEQUENCE [LARGE SCALE GENOMIC DNA]</scope>
    <source>
        <strain evidence="2 3">SyEd1</strain>
    </source>
</reference>
<sequence length="383" mass="42010">MNTRTEPQKAAPKGKWQQLLSGISNRSCSFSTTVKKVFVGIGDVFKGITAKWGKDASTPSRMPMQKASANDGMACKMDPLVAMVYHERANIVTAKSILSPLFNDGKSNSSASSIDSDEKMISDYLLKNPTSHLFSSDNIRCQGDYIYFNKPISLVRQGNDLLFITNPMEGRAISKVKIDTRPGTNGEFRGETAMKVLQDKTLTFTSLADLCQKMTANPQRNISAMMTGNTLKTFFNGDKAQAKILLSGEHAERFKAFVSVDAYGHYVSKYPVSDLTRPTTWPGNERDSTPNVSDAPAVQRPASSRAALNNLSATRRTISPWPGHLSAMTKRFEAQSSITDNASVQHDSPNRKRVISPAIQALQDKLAVNINQNKPLGGGIRQR</sequence>
<evidence type="ECO:0000313" key="2">
    <source>
        <dbReference type="EMBL" id="QZN96495.1"/>
    </source>
</evidence>
<dbReference type="EMBL" id="CP081864">
    <property type="protein sequence ID" value="QZN96495.1"/>
    <property type="molecule type" value="Genomic_DNA"/>
</dbReference>
<protein>
    <submittedName>
        <fullName evidence="2">Uncharacterized protein</fullName>
    </submittedName>
</protein>
<name>A0ABX9ARU0_9ENTR</name>
<keyword evidence="3" id="KW-1185">Reference proteome</keyword>
<evidence type="ECO:0000313" key="3">
    <source>
        <dbReference type="Proteomes" id="UP000825886"/>
    </source>
</evidence>